<dbReference type="InterPro" id="IPR039261">
    <property type="entry name" value="FNR_nucleotide-bd"/>
</dbReference>
<keyword evidence="5" id="KW-0001">2Fe-2S</keyword>
<feature type="domain" description="FAD-binding FR-type" evidence="14">
    <location>
        <begin position="214"/>
        <end position="311"/>
    </location>
</feature>
<accession>A0ABS5LYQ4</accession>
<evidence type="ECO:0000256" key="1">
    <source>
        <dbReference type="ARBA" id="ARBA00001974"/>
    </source>
</evidence>
<keyword evidence="12 13" id="KW-0472">Membrane</keyword>
<keyword evidence="9" id="KW-0560">Oxidoreductase</keyword>
<evidence type="ECO:0000256" key="6">
    <source>
        <dbReference type="ARBA" id="ARBA00022723"/>
    </source>
</evidence>
<dbReference type="InterPro" id="IPR017927">
    <property type="entry name" value="FAD-bd_FR_type"/>
</dbReference>
<dbReference type="SUPFAM" id="SSF52343">
    <property type="entry name" value="Ferredoxin reductase-like, C-terminal NADP-linked domain"/>
    <property type="match status" value="1"/>
</dbReference>
<dbReference type="Pfam" id="PF08022">
    <property type="entry name" value="FAD_binding_8"/>
    <property type="match status" value="1"/>
</dbReference>
<sequence length="437" mass="48899">MRRSILLVLTSFVVIWAVEAFWLSPSPPGHVLWVLRQEGMLLTGILALGSMTAVMVLALRPRWVESPLGGMDKAYRLHKWLGILAIVLSLAHWLAKQSKSMIATTIGTSGRLAKVPAPEWVGLLKPYAKTLGEWTFYALILMLAITLARRMVPYRRWYWLHRFMPLAYLILVFHGVVLTPPGYWGGLGGWLLASTMALGVVAAVLQVVRDLRPAFPHAGTVLSCTQLGDVLELQCRMEGSWPGHAAGQFAFLRLAGEHEAHPFTLSEAGQQDQIVRFHIKQLGDWTRGLPQRLTPGCAVELDGPYGRFLPPDHDDGAVHVWIGAGVGATPFLSWLGQLHHEGHAPQAWLQYACQHANDPLAKSLERAAARHPDVRLDIFADGRRWTPKEVLKRCQPDKQLQVWFCGPAAMGKQLEQALRQSLPASDWQLHREHFEFR</sequence>
<comment type="caution">
    <text evidence="15">The sequence shown here is derived from an EMBL/GenBank/DDBJ whole genome shotgun (WGS) entry which is preliminary data.</text>
</comment>
<dbReference type="Gene3D" id="3.40.50.80">
    <property type="entry name" value="Nucleotide-binding domain of ferredoxin-NADP reductase (FNR) module"/>
    <property type="match status" value="1"/>
</dbReference>
<keyword evidence="11" id="KW-0411">Iron-sulfur</keyword>
<evidence type="ECO:0000256" key="8">
    <source>
        <dbReference type="ARBA" id="ARBA00022989"/>
    </source>
</evidence>
<name>A0ABS5LYQ4_9BURK</name>
<dbReference type="EMBL" id="JAANES010000006">
    <property type="protein sequence ID" value="MBS3021649.1"/>
    <property type="molecule type" value="Genomic_DNA"/>
</dbReference>
<dbReference type="Pfam" id="PF01794">
    <property type="entry name" value="Ferric_reduct"/>
    <property type="match status" value="1"/>
</dbReference>
<evidence type="ECO:0000256" key="12">
    <source>
        <dbReference type="ARBA" id="ARBA00023136"/>
    </source>
</evidence>
<comment type="cofactor">
    <cofactor evidence="1">
        <name>FAD</name>
        <dbReference type="ChEBI" id="CHEBI:57692"/>
    </cofactor>
</comment>
<evidence type="ECO:0000313" key="16">
    <source>
        <dbReference type="Proteomes" id="UP001647436"/>
    </source>
</evidence>
<evidence type="ECO:0000256" key="3">
    <source>
        <dbReference type="ARBA" id="ARBA00022630"/>
    </source>
</evidence>
<protein>
    <submittedName>
        <fullName evidence="15">Dihydroorotate dehydrogenase B (NAD(+)), electron transfer subunit</fullName>
    </submittedName>
</protein>
<evidence type="ECO:0000256" key="7">
    <source>
        <dbReference type="ARBA" id="ARBA00022827"/>
    </source>
</evidence>
<dbReference type="SUPFAM" id="SSF63380">
    <property type="entry name" value="Riboflavin synthase domain-like"/>
    <property type="match status" value="1"/>
</dbReference>
<evidence type="ECO:0000256" key="2">
    <source>
        <dbReference type="ARBA" id="ARBA00004141"/>
    </source>
</evidence>
<dbReference type="RefSeq" id="WP_211459217.1">
    <property type="nucleotide sequence ID" value="NZ_JAANES010000006.1"/>
</dbReference>
<comment type="subcellular location">
    <subcellularLocation>
        <location evidence="2">Membrane</location>
        <topology evidence="2">Multi-pass membrane protein</topology>
    </subcellularLocation>
</comment>
<dbReference type="PROSITE" id="PS51384">
    <property type="entry name" value="FAD_FR"/>
    <property type="match status" value="1"/>
</dbReference>
<feature type="transmembrane region" description="Helical" evidence="13">
    <location>
        <begin position="190"/>
        <end position="208"/>
    </location>
</feature>
<evidence type="ECO:0000256" key="10">
    <source>
        <dbReference type="ARBA" id="ARBA00023004"/>
    </source>
</evidence>
<reference evidence="15 16" key="1">
    <citation type="submission" date="2020-03" db="EMBL/GenBank/DDBJ databases">
        <title>The role of nitrogen metabolism on polyethylene biodegradation.</title>
        <authorList>
            <person name="Peixoto J."/>
            <person name="Vizzotto C.S."/>
            <person name="Ramos A."/>
            <person name="Alves G."/>
            <person name="Steindorff A."/>
            <person name="Kruger R."/>
        </authorList>
    </citation>
    <scope>NUCLEOTIDE SEQUENCE [LARGE SCALE GENOMIC DNA]</scope>
    <source>
        <strain evidence="15 16">PE63</strain>
    </source>
</reference>
<keyword evidence="3" id="KW-0285">Flavoprotein</keyword>
<dbReference type="InterPro" id="IPR017938">
    <property type="entry name" value="Riboflavin_synthase-like_b-brl"/>
</dbReference>
<dbReference type="Pfam" id="PF00175">
    <property type="entry name" value="NAD_binding_1"/>
    <property type="match status" value="1"/>
</dbReference>
<evidence type="ECO:0000313" key="15">
    <source>
        <dbReference type="EMBL" id="MBS3021649.1"/>
    </source>
</evidence>
<keyword evidence="4 13" id="KW-0812">Transmembrane</keyword>
<gene>
    <name evidence="15" type="primary">pyrK</name>
    <name evidence="15" type="ORF">DJFAAGMI_04423</name>
</gene>
<evidence type="ECO:0000256" key="4">
    <source>
        <dbReference type="ARBA" id="ARBA00022692"/>
    </source>
</evidence>
<evidence type="ECO:0000256" key="11">
    <source>
        <dbReference type="ARBA" id="ARBA00023014"/>
    </source>
</evidence>
<dbReference type="PANTHER" id="PTHR47354">
    <property type="entry name" value="NADH OXIDOREDUCTASE HCR"/>
    <property type="match status" value="1"/>
</dbReference>
<dbReference type="PANTHER" id="PTHR47354:SF8">
    <property type="entry name" value="1,2-PHENYLACETYL-COA EPOXIDASE, SUBUNIT E"/>
    <property type="match status" value="1"/>
</dbReference>
<feature type="transmembrane region" description="Helical" evidence="13">
    <location>
        <begin position="134"/>
        <end position="152"/>
    </location>
</feature>
<keyword evidence="16" id="KW-1185">Reference proteome</keyword>
<keyword evidence="6" id="KW-0479">Metal-binding</keyword>
<keyword evidence="10" id="KW-0408">Iron</keyword>
<dbReference type="Proteomes" id="UP001647436">
    <property type="component" value="Unassembled WGS sequence"/>
</dbReference>
<feature type="transmembrane region" description="Helical" evidence="13">
    <location>
        <begin position="80"/>
        <end position="95"/>
    </location>
</feature>
<feature type="transmembrane region" description="Helical" evidence="13">
    <location>
        <begin position="39"/>
        <end position="59"/>
    </location>
</feature>
<evidence type="ECO:0000256" key="13">
    <source>
        <dbReference type="SAM" id="Phobius"/>
    </source>
</evidence>
<dbReference type="InterPro" id="IPR013112">
    <property type="entry name" value="FAD-bd_8"/>
</dbReference>
<organism evidence="15 16">
    <name type="scientific">Comamonas brasiliensis</name>
    <dbReference type="NCBI Taxonomy" id="1812482"/>
    <lineage>
        <taxon>Bacteria</taxon>
        <taxon>Pseudomonadati</taxon>
        <taxon>Pseudomonadota</taxon>
        <taxon>Betaproteobacteria</taxon>
        <taxon>Burkholderiales</taxon>
        <taxon>Comamonadaceae</taxon>
        <taxon>Comamonas</taxon>
    </lineage>
</organism>
<feature type="transmembrane region" description="Helical" evidence="13">
    <location>
        <begin position="164"/>
        <end position="184"/>
    </location>
</feature>
<evidence type="ECO:0000259" key="14">
    <source>
        <dbReference type="PROSITE" id="PS51384"/>
    </source>
</evidence>
<dbReference type="Gene3D" id="2.40.30.10">
    <property type="entry name" value="Translation factors"/>
    <property type="match status" value="1"/>
</dbReference>
<dbReference type="InterPro" id="IPR013130">
    <property type="entry name" value="Fe3_Rdtase_TM_dom"/>
</dbReference>
<proteinExistence type="predicted"/>
<evidence type="ECO:0000256" key="5">
    <source>
        <dbReference type="ARBA" id="ARBA00022714"/>
    </source>
</evidence>
<evidence type="ECO:0000256" key="9">
    <source>
        <dbReference type="ARBA" id="ARBA00023002"/>
    </source>
</evidence>
<keyword evidence="7" id="KW-0274">FAD</keyword>
<dbReference type="InterPro" id="IPR001433">
    <property type="entry name" value="OxRdtase_FAD/NAD-bd"/>
</dbReference>
<keyword evidence="8 13" id="KW-1133">Transmembrane helix</keyword>
<dbReference type="InterPro" id="IPR050415">
    <property type="entry name" value="MRET"/>
</dbReference>